<evidence type="ECO:0000313" key="4">
    <source>
        <dbReference type="Proteomes" id="UP001501508"/>
    </source>
</evidence>
<feature type="domain" description="Amidohydrolase-related" evidence="2">
    <location>
        <begin position="81"/>
        <end position="432"/>
    </location>
</feature>
<dbReference type="PANTHER" id="PTHR43135">
    <property type="entry name" value="ALPHA-D-RIBOSE 1-METHYLPHOSPHONATE 5-TRIPHOSPHATE DIPHOSPHATASE"/>
    <property type="match status" value="1"/>
</dbReference>
<feature type="signal peptide" evidence="1">
    <location>
        <begin position="1"/>
        <end position="17"/>
    </location>
</feature>
<evidence type="ECO:0000259" key="2">
    <source>
        <dbReference type="Pfam" id="PF01979"/>
    </source>
</evidence>
<name>A0ABP8M676_9BACT</name>
<dbReference type="RefSeq" id="WP_345031373.1">
    <property type="nucleotide sequence ID" value="NZ_BAABEY010000031.1"/>
</dbReference>
<dbReference type="SUPFAM" id="SSF51556">
    <property type="entry name" value="Metallo-dependent hydrolases"/>
    <property type="match status" value="1"/>
</dbReference>
<keyword evidence="4" id="KW-1185">Reference proteome</keyword>
<proteinExistence type="predicted"/>
<accession>A0ABP8M676</accession>
<gene>
    <name evidence="3" type="ORF">GCM10023091_33930</name>
</gene>
<feature type="chain" id="PRO_5046611575" evidence="1">
    <location>
        <begin position="18"/>
        <end position="455"/>
    </location>
</feature>
<organism evidence="3 4">
    <name type="scientific">Ravibacter arvi</name>
    <dbReference type="NCBI Taxonomy" id="2051041"/>
    <lineage>
        <taxon>Bacteria</taxon>
        <taxon>Pseudomonadati</taxon>
        <taxon>Bacteroidota</taxon>
        <taxon>Cytophagia</taxon>
        <taxon>Cytophagales</taxon>
        <taxon>Spirosomataceae</taxon>
        <taxon>Ravibacter</taxon>
    </lineage>
</organism>
<dbReference type="InterPro" id="IPR032466">
    <property type="entry name" value="Metal_Hydrolase"/>
</dbReference>
<dbReference type="EMBL" id="BAABEY010000031">
    <property type="protein sequence ID" value="GAA4444170.1"/>
    <property type="molecule type" value="Genomic_DNA"/>
</dbReference>
<dbReference type="InterPro" id="IPR006680">
    <property type="entry name" value="Amidohydro-rel"/>
</dbReference>
<dbReference type="Pfam" id="PF01979">
    <property type="entry name" value="Amidohydro_1"/>
    <property type="match status" value="1"/>
</dbReference>
<dbReference type="InterPro" id="IPR011059">
    <property type="entry name" value="Metal-dep_hydrolase_composite"/>
</dbReference>
<dbReference type="SUPFAM" id="SSF51338">
    <property type="entry name" value="Composite domain of metallo-dependent hydrolases"/>
    <property type="match status" value="1"/>
</dbReference>
<protein>
    <submittedName>
        <fullName evidence="3">Amidohydrolase family protein</fullName>
    </submittedName>
</protein>
<sequence length="455" mass="49833">MYRYLLLLLLLSPVVSAQELVTGKNREIAFVAVNVIPMDKNEVVKNQTVIVKNGRIIEMGPSGKVKPGSQATIIDGKGKYLLPGWAEMHAHVPQVDNFGPMKEVLMLYLVNGITQIRGMLGAPSHLELRNRIRSGDILGPHFITSGPSLSGQSVRSPERGVEMVKEQKAAGYDFLKLHPGLTKATFPGIVQTAKSVGIPFAGHVSFNVGVWAAIESGYATIDHMDGFIEAITPGVDTMAASETGLFGAKIAYKADRSKIGSLVKALKANRIAVVPTEALAERWLSPEGVEVYENDPDLKYIDPKERERWLTVKRNYQNEPGFNKEHARALIRVRQELLRACQKEGVNLLLGSDGPQILNVPGFSIHHELKYLVDAGLTPYEALKTGTVNVAKFLGKEKSGAVRKGFDSDLVLLAGNPLENIENSRRIEAVIIGTSLLSREFMDSELEKIATSHKQ</sequence>
<keyword evidence="1" id="KW-0732">Signal</keyword>
<evidence type="ECO:0000313" key="3">
    <source>
        <dbReference type="EMBL" id="GAA4444170.1"/>
    </source>
</evidence>
<dbReference type="Gene3D" id="3.20.20.140">
    <property type="entry name" value="Metal-dependent hydrolases"/>
    <property type="match status" value="2"/>
</dbReference>
<dbReference type="Gene3D" id="2.30.40.10">
    <property type="entry name" value="Urease, subunit C, domain 1"/>
    <property type="match status" value="2"/>
</dbReference>
<dbReference type="PANTHER" id="PTHR43135:SF3">
    <property type="entry name" value="ALPHA-D-RIBOSE 1-METHYLPHOSPHONATE 5-TRIPHOSPHATE DIPHOSPHATASE"/>
    <property type="match status" value="1"/>
</dbReference>
<reference evidence="4" key="1">
    <citation type="journal article" date="2019" name="Int. J. Syst. Evol. Microbiol.">
        <title>The Global Catalogue of Microorganisms (GCM) 10K type strain sequencing project: providing services to taxonomists for standard genome sequencing and annotation.</title>
        <authorList>
            <consortium name="The Broad Institute Genomics Platform"/>
            <consortium name="The Broad Institute Genome Sequencing Center for Infectious Disease"/>
            <person name="Wu L."/>
            <person name="Ma J."/>
        </authorList>
    </citation>
    <scope>NUCLEOTIDE SEQUENCE [LARGE SCALE GENOMIC DNA]</scope>
    <source>
        <strain evidence="4">JCM 31920</strain>
    </source>
</reference>
<evidence type="ECO:0000256" key="1">
    <source>
        <dbReference type="SAM" id="SignalP"/>
    </source>
</evidence>
<dbReference type="Proteomes" id="UP001501508">
    <property type="component" value="Unassembled WGS sequence"/>
</dbReference>
<dbReference type="InterPro" id="IPR051781">
    <property type="entry name" value="Metallo-dep_Hydrolase"/>
</dbReference>
<comment type="caution">
    <text evidence="3">The sequence shown here is derived from an EMBL/GenBank/DDBJ whole genome shotgun (WGS) entry which is preliminary data.</text>
</comment>